<dbReference type="PANTHER" id="PTHR46060">
    <property type="entry name" value="MARINER MOS1 TRANSPOSASE-LIKE PROTEIN"/>
    <property type="match status" value="1"/>
</dbReference>
<accession>A0AAU9V284</accession>
<dbReference type="GO" id="GO:0003676">
    <property type="term" value="F:nucleic acid binding"/>
    <property type="evidence" value="ECO:0007669"/>
    <property type="project" value="InterPro"/>
</dbReference>
<dbReference type="Pfam" id="PF13358">
    <property type="entry name" value="DDE_3"/>
    <property type="match status" value="1"/>
</dbReference>
<evidence type="ECO:0000259" key="1">
    <source>
        <dbReference type="Pfam" id="PF13358"/>
    </source>
</evidence>
<name>A0AAU9V284_EUPED</name>
<sequence>MSNDNARPHRAKIVTDFFEDKNIALWTHPPYSPDLNPLDYGCFSELKRMLRGNMFNSWDQLTSSLEDIFRQCKENEKFKSIRRLPER</sequence>
<dbReference type="Gene3D" id="3.30.420.10">
    <property type="entry name" value="Ribonuclease H-like superfamily/Ribonuclease H"/>
    <property type="match status" value="1"/>
</dbReference>
<comment type="caution">
    <text evidence="2">The sequence shown here is derived from an EMBL/GenBank/DDBJ whole genome shotgun (WGS) entry which is preliminary data.</text>
</comment>
<feature type="domain" description="Tc1-like transposase DDE" evidence="1">
    <location>
        <begin position="4"/>
        <end position="61"/>
    </location>
</feature>
<organism evidence="2 3">
    <name type="scientific">Euphydryas editha</name>
    <name type="common">Edith's checkerspot</name>
    <dbReference type="NCBI Taxonomy" id="104508"/>
    <lineage>
        <taxon>Eukaryota</taxon>
        <taxon>Metazoa</taxon>
        <taxon>Ecdysozoa</taxon>
        <taxon>Arthropoda</taxon>
        <taxon>Hexapoda</taxon>
        <taxon>Insecta</taxon>
        <taxon>Pterygota</taxon>
        <taxon>Neoptera</taxon>
        <taxon>Endopterygota</taxon>
        <taxon>Lepidoptera</taxon>
        <taxon>Glossata</taxon>
        <taxon>Ditrysia</taxon>
        <taxon>Papilionoidea</taxon>
        <taxon>Nymphalidae</taxon>
        <taxon>Nymphalinae</taxon>
        <taxon>Euphydryas</taxon>
    </lineage>
</organism>
<dbReference type="EMBL" id="CAKOGL010000027">
    <property type="protein sequence ID" value="CAH2104924.1"/>
    <property type="molecule type" value="Genomic_DNA"/>
</dbReference>
<dbReference type="Proteomes" id="UP001153954">
    <property type="component" value="Unassembled WGS sequence"/>
</dbReference>
<dbReference type="AlphaFoldDB" id="A0AAU9V284"/>
<evidence type="ECO:0000313" key="2">
    <source>
        <dbReference type="EMBL" id="CAH2104924.1"/>
    </source>
</evidence>
<keyword evidence="3" id="KW-1185">Reference proteome</keyword>
<dbReference type="InterPro" id="IPR052709">
    <property type="entry name" value="Transposase-MT_Hybrid"/>
</dbReference>
<dbReference type="InterPro" id="IPR038717">
    <property type="entry name" value="Tc1-like_DDE_dom"/>
</dbReference>
<proteinExistence type="predicted"/>
<gene>
    <name evidence="2" type="ORF">EEDITHA_LOCUS19249</name>
</gene>
<dbReference type="PANTHER" id="PTHR46060:SF1">
    <property type="entry name" value="MARINER MOS1 TRANSPOSASE-LIKE PROTEIN"/>
    <property type="match status" value="1"/>
</dbReference>
<protein>
    <recommendedName>
        <fullName evidence="1">Tc1-like transposase DDE domain-containing protein</fullName>
    </recommendedName>
</protein>
<dbReference type="InterPro" id="IPR036397">
    <property type="entry name" value="RNaseH_sf"/>
</dbReference>
<evidence type="ECO:0000313" key="3">
    <source>
        <dbReference type="Proteomes" id="UP001153954"/>
    </source>
</evidence>
<reference evidence="2" key="1">
    <citation type="submission" date="2022-03" db="EMBL/GenBank/DDBJ databases">
        <authorList>
            <person name="Tunstrom K."/>
        </authorList>
    </citation>
    <scope>NUCLEOTIDE SEQUENCE</scope>
</reference>